<proteinExistence type="predicted"/>
<dbReference type="AlphaFoldDB" id="A0A0N9DZP7"/>
<geneLocation type="plasmid" evidence="3">
    <name>pEc2A</name>
</geneLocation>
<keyword evidence="3" id="KW-0614">Plasmid</keyword>
<feature type="domain" description="SprT-like" evidence="2">
    <location>
        <begin position="13"/>
        <end position="117"/>
    </location>
</feature>
<name>A0A0N9DZP7_ECOLX</name>
<feature type="region of interest" description="Disordered" evidence="1">
    <location>
        <begin position="211"/>
        <end position="236"/>
    </location>
</feature>
<organism evidence="3">
    <name type="scientific">Escherichia coli</name>
    <dbReference type="NCBI Taxonomy" id="562"/>
    <lineage>
        <taxon>Bacteria</taxon>
        <taxon>Pseudomonadati</taxon>
        <taxon>Pseudomonadota</taxon>
        <taxon>Gammaproteobacteria</taxon>
        <taxon>Enterobacterales</taxon>
        <taxon>Enterobacteriaceae</taxon>
        <taxon>Escherichia</taxon>
    </lineage>
</organism>
<dbReference type="InterPro" id="IPR006640">
    <property type="entry name" value="SprT-like_domain"/>
</dbReference>
<reference evidence="3" key="1">
    <citation type="journal article" date="2015" name="Antimicrob. Agents Chemother.">
        <title>Characterization of Tn3000, a Transposon Responsible for blaNDM-1 Dissemination among Enterobacteriaceae in Brazil, Nepal, Morocco, and India.</title>
        <authorList>
            <person name="Campos J.C."/>
            <person name="Sampaio J.L.M."/>
        </authorList>
    </citation>
    <scope>NUCLEOTIDE SEQUENCE</scope>
    <source>
        <strain evidence="3">E0083033-2</strain>
        <plasmid evidence="3">pEc2A</plasmid>
    </source>
</reference>
<accession>A0A0N9DZP7</accession>
<dbReference type="Pfam" id="PF10263">
    <property type="entry name" value="SprT-like"/>
    <property type="match status" value="1"/>
</dbReference>
<sequence length="275" mass="30908">MMTRATERAYSELQQAFDFYNQRLFDGELPDCLITFQRGKNTMGYFSYRRFVAADGSGRMIDEIALNPEYFPVYPLIEVMQTLVHEQCHMWQYHYGNPSRKTYHNAQWAAKMESIGLMPSSTGRPGGAKVGQKINDYPIPGGRFQRVTLELFQGQFALSWFDRFPVQVEQQKDMTAVIEQWRETLAQAHQNAESGIDIEAVLSMALLPSVSPQNGSGDSGDMAGSNDNDLPVAAFEDKPKRNKAKYQCRGCGAAVWGKAGLNIECGDCELAFIEN</sequence>
<dbReference type="EMBL" id="KR822247">
    <property type="protein sequence ID" value="ALF35464.1"/>
    <property type="molecule type" value="Genomic_DNA"/>
</dbReference>
<dbReference type="GO" id="GO:0006950">
    <property type="term" value="P:response to stress"/>
    <property type="evidence" value="ECO:0007669"/>
    <property type="project" value="UniProtKB-ARBA"/>
</dbReference>
<evidence type="ECO:0000313" key="3">
    <source>
        <dbReference type="EMBL" id="ALF35464.1"/>
    </source>
</evidence>
<protein>
    <recommendedName>
        <fullName evidence="2">SprT-like domain-containing protein</fullName>
    </recommendedName>
</protein>
<evidence type="ECO:0000259" key="2">
    <source>
        <dbReference type="Pfam" id="PF10263"/>
    </source>
</evidence>
<gene>
    <name evidence="3" type="ORF">AZ95_0050</name>
</gene>
<evidence type="ECO:0000256" key="1">
    <source>
        <dbReference type="SAM" id="MobiDB-lite"/>
    </source>
</evidence>